<dbReference type="Proteomes" id="UP000264820">
    <property type="component" value="Unplaced"/>
</dbReference>
<dbReference type="OMA" id="NCETTYE"/>
<feature type="transmembrane region" description="Helical" evidence="4">
    <location>
        <begin position="1176"/>
        <end position="1198"/>
    </location>
</feature>
<dbReference type="SUPFAM" id="SSF57424">
    <property type="entry name" value="LDL receptor-like module"/>
    <property type="match status" value="2"/>
</dbReference>
<dbReference type="InterPro" id="IPR023415">
    <property type="entry name" value="LDLR_class-A_CS"/>
</dbReference>
<sequence>MFRRNGSSGHRWKSFSQSFEPSKPFQLLIEAQTNRGGFIAIDDISLTSGPCQVNETISAFAGCTFENHMCGWEDVSVGQGQWERGRNATGNAGPSLDHTLGTALGWYVAVTPDNGDRLSPAALRSPIMKQAGVACTLRFYYNMDGEDMDELKVVLGENSRTTVLWWQSGGGGGGGDVWQRGEVSLGRRRHRFTVFFEAARAFNRPGHIAVDDVNFTGCQLPEPQPTCPEDMLTCSNNACVEKNRVCDFADDCGDWTDEHNCEQQGVTERCSFERGLCSWAESHLSEPGARWTRRKGQDAWPADGPPRDHTLNNAAGHYITPGTQLTGRGQMVESLSKTLLPSTNCTIRFFYYGLQDATGKLLACSRTLHSGKDDAVLWRGTHANDYNWQRAHVTFSSPVKCKIVFRYERGTGDGAHVALDDVSFSKECAFDPHDGPLPNTSPTSAPPTAPATSSAPPDPCQDGEFFCWRSAGGTCILSTLKCDYRADCPRGEDEDGCGPCTFERDRCGWTDPGQGQRRWRRRKAGGGARPPVDHTARTGFYMSVNSSQAWAPSEARLQSPRLPPSSPYCQILFHFHISAECAGSLRVLTWRADGSEAILWSRSRKTVSHWTPESLPLGPHLQPYEVVFSSWNNGSQGDAASATDACAVAVDDVSFHNCDQSFHPPALAAFSCTFEDGPCVWTQAADDQLDWLSGSGPTDTPHTGPAGDHTTGKGKYMYMESSLPSAKREVAQLKSALLPPALQQGYCLMFWYHMFGATVGSLRVFLLTAESMEKTLVWQKSGNQGDRWRPAQSHVTLPRVHQVIVEASVGGEAGDIAVDDISLVPGACPASEVCDFEEGSCNWQQQSDDDADWTRASGATPNPNTGPDSDHTSNTPGGHYYYLPSSSQDIAGQTAAMLSPAYPPGKGACVQLWYHMHGRGVGTLNVYQQSEDGQRALIFSQAGNQRSLWRFAQAALLPRVQPYRLVVEGVKAGPTLEGDVAFDDIHVSDAKCPPHDACDFELNMCGWSNVGGGVDEDDWLRGSGASPTPNTGPGVDHTTNMPHGYYLFVDSSVGEWGDTSFLVGDMLQPATRGHCLRFWYHMFGPDVGTLRVYVNDRKTYDSGNKEGVQKWDAIGNKGDKWLRASVFVEHDHAFWFVFVYQKGEIAGGDVALDDITIFHGPCHANPIVEPADKPDMLSIGLAVGLTLFAGVVIFIFLIRLRWKNCAKSSATSNDVRSQNSAFDLYDCKIDGTEHGSVSHMSFFNKLYKGSSSQSATDSTSA</sequence>
<dbReference type="GO" id="GO:0016020">
    <property type="term" value="C:membrane"/>
    <property type="evidence" value="ECO:0007669"/>
    <property type="project" value="InterPro"/>
</dbReference>
<feature type="region of interest" description="Disordered" evidence="3">
    <location>
        <begin position="693"/>
        <end position="713"/>
    </location>
</feature>
<dbReference type="PROSITE" id="PS50060">
    <property type="entry name" value="MAM_2"/>
    <property type="match status" value="7"/>
</dbReference>
<dbReference type="Gene3D" id="4.10.400.10">
    <property type="entry name" value="Low-density Lipoprotein Receptor"/>
    <property type="match status" value="2"/>
</dbReference>
<keyword evidence="1 2" id="KW-1015">Disulfide bond</keyword>
<dbReference type="Ensembl" id="ENSHCOT00000006466.1">
    <property type="protein sequence ID" value="ENSHCOP00000020318.1"/>
    <property type="gene ID" value="ENSHCOG00000006300.1"/>
</dbReference>
<evidence type="ECO:0000313" key="7">
    <source>
        <dbReference type="Proteomes" id="UP000264820"/>
    </source>
</evidence>
<feature type="region of interest" description="Disordered" evidence="3">
    <location>
        <begin position="435"/>
        <end position="457"/>
    </location>
</feature>
<comment type="caution">
    <text evidence="2">Lacks conserved residue(s) required for the propagation of feature annotation.</text>
</comment>
<dbReference type="PANTHER" id="PTHR23282:SF150">
    <property type="entry name" value="SI:CH211-106H4.4"/>
    <property type="match status" value="1"/>
</dbReference>
<proteinExistence type="predicted"/>
<feature type="domain" description="MAM" evidence="5">
    <location>
        <begin position="996"/>
        <end position="1164"/>
    </location>
</feature>
<dbReference type="InterPro" id="IPR036055">
    <property type="entry name" value="LDL_receptor-like_sf"/>
</dbReference>
<keyword evidence="4" id="KW-0812">Transmembrane</keyword>
<keyword evidence="4" id="KW-1133">Transmembrane helix</keyword>
<feature type="disulfide bond" evidence="2">
    <location>
        <begin position="227"/>
        <end position="239"/>
    </location>
</feature>
<dbReference type="AlphaFoldDB" id="A0A3Q2YR53"/>
<dbReference type="Gene3D" id="2.60.120.200">
    <property type="match status" value="7"/>
</dbReference>
<evidence type="ECO:0000256" key="4">
    <source>
        <dbReference type="SAM" id="Phobius"/>
    </source>
</evidence>
<dbReference type="CDD" id="cd06263">
    <property type="entry name" value="MAM"/>
    <property type="match status" value="6"/>
</dbReference>
<keyword evidence="4" id="KW-0472">Membrane</keyword>
<dbReference type="PANTHER" id="PTHR23282">
    <property type="entry name" value="APICAL ENDOSOMAL GLYCOPROTEIN PRECURSOR"/>
    <property type="match status" value="1"/>
</dbReference>
<keyword evidence="7" id="KW-1185">Reference proteome</keyword>
<feature type="compositionally biased region" description="Polar residues" evidence="3">
    <location>
        <begin position="857"/>
        <end position="876"/>
    </location>
</feature>
<dbReference type="InterPro" id="IPR013320">
    <property type="entry name" value="ConA-like_dom_sf"/>
</dbReference>
<dbReference type="CDD" id="cd00112">
    <property type="entry name" value="LDLa"/>
    <property type="match status" value="2"/>
</dbReference>
<dbReference type="Pfam" id="PF00057">
    <property type="entry name" value="Ldl_recept_a"/>
    <property type="match status" value="1"/>
</dbReference>
<dbReference type="Pfam" id="PF00629">
    <property type="entry name" value="MAM"/>
    <property type="match status" value="7"/>
</dbReference>
<feature type="domain" description="MAM" evidence="5">
    <location>
        <begin position="670"/>
        <end position="830"/>
    </location>
</feature>
<evidence type="ECO:0000313" key="6">
    <source>
        <dbReference type="Ensembl" id="ENSHCOP00000020318.1"/>
    </source>
</evidence>
<dbReference type="PROSITE" id="PS00740">
    <property type="entry name" value="MAM_1"/>
    <property type="match status" value="1"/>
</dbReference>
<dbReference type="SUPFAM" id="SSF49899">
    <property type="entry name" value="Concanavalin A-like lectins/glucanases"/>
    <property type="match status" value="6"/>
</dbReference>
<dbReference type="SMART" id="SM00192">
    <property type="entry name" value="LDLa"/>
    <property type="match status" value="2"/>
</dbReference>
<dbReference type="InterPro" id="IPR051560">
    <property type="entry name" value="MAM_domain-containing"/>
</dbReference>
<dbReference type="InterPro" id="IPR000998">
    <property type="entry name" value="MAM_dom"/>
</dbReference>
<evidence type="ECO:0000259" key="5">
    <source>
        <dbReference type="PROSITE" id="PS50060"/>
    </source>
</evidence>
<dbReference type="InterPro" id="IPR002172">
    <property type="entry name" value="LDrepeatLR_classA_rpt"/>
</dbReference>
<feature type="region of interest" description="Disordered" evidence="3">
    <location>
        <begin position="839"/>
        <end position="879"/>
    </location>
</feature>
<accession>A0A3Q2YR53</accession>
<protein>
    <recommendedName>
        <fullName evidence="5">MAM domain-containing protein</fullName>
    </recommendedName>
</protein>
<feature type="disulfide bond" evidence="2">
    <location>
        <begin position="246"/>
        <end position="261"/>
    </location>
</feature>
<dbReference type="PROSITE" id="PS01209">
    <property type="entry name" value="LDLRA_1"/>
    <property type="match status" value="1"/>
</dbReference>
<feature type="domain" description="MAM" evidence="5">
    <location>
        <begin position="832"/>
        <end position="994"/>
    </location>
</feature>
<feature type="domain" description="MAM" evidence="5">
    <location>
        <begin position="1"/>
        <end position="53"/>
    </location>
</feature>
<evidence type="ECO:0000256" key="1">
    <source>
        <dbReference type="ARBA" id="ARBA00023157"/>
    </source>
</evidence>
<feature type="domain" description="MAM" evidence="5">
    <location>
        <begin position="61"/>
        <end position="220"/>
    </location>
</feature>
<dbReference type="SMART" id="SM00137">
    <property type="entry name" value="MAM"/>
    <property type="match status" value="6"/>
</dbReference>
<dbReference type="GeneTree" id="ENSGT00940000164732"/>
<reference evidence="6" key="1">
    <citation type="submission" date="2025-08" db="UniProtKB">
        <authorList>
            <consortium name="Ensembl"/>
        </authorList>
    </citation>
    <scope>IDENTIFICATION</scope>
</reference>
<reference evidence="6" key="2">
    <citation type="submission" date="2025-09" db="UniProtKB">
        <authorList>
            <consortium name="Ensembl"/>
        </authorList>
    </citation>
    <scope>IDENTIFICATION</scope>
</reference>
<feature type="region of interest" description="Disordered" evidence="3">
    <location>
        <begin position="511"/>
        <end position="535"/>
    </location>
</feature>
<organism evidence="6 7">
    <name type="scientific">Hippocampus comes</name>
    <name type="common">Tiger tail seahorse</name>
    <dbReference type="NCBI Taxonomy" id="109280"/>
    <lineage>
        <taxon>Eukaryota</taxon>
        <taxon>Metazoa</taxon>
        <taxon>Chordata</taxon>
        <taxon>Craniata</taxon>
        <taxon>Vertebrata</taxon>
        <taxon>Euteleostomi</taxon>
        <taxon>Actinopterygii</taxon>
        <taxon>Neopterygii</taxon>
        <taxon>Teleostei</taxon>
        <taxon>Neoteleostei</taxon>
        <taxon>Acanthomorphata</taxon>
        <taxon>Syngnathiaria</taxon>
        <taxon>Syngnathiformes</taxon>
        <taxon>Syngnathoidei</taxon>
        <taxon>Syngnathidae</taxon>
        <taxon>Hippocampus</taxon>
    </lineage>
</organism>
<evidence type="ECO:0000256" key="2">
    <source>
        <dbReference type="PROSITE-ProRule" id="PRU00124"/>
    </source>
</evidence>
<feature type="disulfide bond" evidence="2">
    <location>
        <begin position="482"/>
        <end position="497"/>
    </location>
</feature>
<dbReference type="PRINTS" id="PR00261">
    <property type="entry name" value="LDLRECEPTOR"/>
</dbReference>
<feature type="domain" description="MAM" evidence="5">
    <location>
        <begin position="498"/>
        <end position="660"/>
    </location>
</feature>
<name>A0A3Q2YR53_HIPCM</name>
<dbReference type="PROSITE" id="PS50068">
    <property type="entry name" value="LDLRA_2"/>
    <property type="match status" value="2"/>
</dbReference>
<feature type="domain" description="MAM" evidence="5">
    <location>
        <begin position="268"/>
        <end position="430"/>
    </location>
</feature>
<evidence type="ECO:0000256" key="3">
    <source>
        <dbReference type="SAM" id="MobiDB-lite"/>
    </source>
</evidence>
<feature type="disulfide bond" evidence="2">
    <location>
        <begin position="234"/>
        <end position="252"/>
    </location>
</feature>